<feature type="domain" description="NAD-specific glutamate dehydrogenase C-terminal" evidence="3">
    <location>
        <begin position="1307"/>
        <end position="1641"/>
    </location>
</feature>
<keyword evidence="8" id="KW-1185">Reference proteome</keyword>
<dbReference type="Pfam" id="PF21075">
    <property type="entry name" value="GDH_ACT1"/>
    <property type="match status" value="1"/>
</dbReference>
<dbReference type="InterPro" id="IPR024727">
    <property type="entry name" value="NAD_Glu_DH_N_ACT1"/>
</dbReference>
<dbReference type="EMBL" id="QUZK01000004">
    <property type="protein sequence ID" value="RFF32739.1"/>
    <property type="molecule type" value="Genomic_DNA"/>
</dbReference>
<dbReference type="GO" id="GO:0004069">
    <property type="term" value="F:L-aspartate:2-oxoglutarate aminotransferase activity"/>
    <property type="evidence" value="ECO:0007669"/>
    <property type="project" value="InterPro"/>
</dbReference>
<evidence type="ECO:0000259" key="3">
    <source>
        <dbReference type="Pfam" id="PF21074"/>
    </source>
</evidence>
<dbReference type="PANTHER" id="PTHR43403:SF1">
    <property type="entry name" value="NAD-SPECIFIC GLUTAMATE DEHYDROGENASE"/>
    <property type="match status" value="1"/>
</dbReference>
<dbReference type="PANTHER" id="PTHR43403">
    <property type="entry name" value="NAD-SPECIFIC GLUTAMATE DEHYDROGENASE"/>
    <property type="match status" value="1"/>
</dbReference>
<name>A0A3E1KD11_9GAMM</name>
<feature type="domain" description="NAD-glutamate dehydrogenase ACT2" evidence="5">
    <location>
        <begin position="404"/>
        <end position="493"/>
    </location>
</feature>
<dbReference type="InterPro" id="IPR049062">
    <property type="entry name" value="NAD_Glu_DH_ACT2"/>
</dbReference>
<dbReference type="Pfam" id="PF21079">
    <property type="entry name" value="GDH_HM2"/>
    <property type="match status" value="1"/>
</dbReference>
<dbReference type="InterPro" id="IPR048381">
    <property type="entry name" value="GDH_C"/>
</dbReference>
<dbReference type="InterPro" id="IPR049058">
    <property type="entry name" value="NAD_Glu_DH_HM2"/>
</dbReference>
<dbReference type="InterPro" id="IPR046346">
    <property type="entry name" value="Aminoacid_DH-like_N_sf"/>
</dbReference>
<keyword evidence="1" id="KW-0560">Oxidoreductase</keyword>
<dbReference type="Pfam" id="PF21074">
    <property type="entry name" value="GDH_C"/>
    <property type="match status" value="1"/>
</dbReference>
<dbReference type="Pfam" id="PF21077">
    <property type="entry name" value="GDH_ACT3"/>
    <property type="match status" value="1"/>
</dbReference>
<evidence type="ECO:0000259" key="4">
    <source>
        <dbReference type="Pfam" id="PF21075"/>
    </source>
</evidence>
<dbReference type="InterPro" id="IPR049059">
    <property type="entry name" value="NAD_Glu_DH_HM1"/>
</dbReference>
<dbReference type="InterPro" id="IPR036291">
    <property type="entry name" value="NAD(P)-bd_dom_sf"/>
</dbReference>
<dbReference type="Proteomes" id="UP000260351">
    <property type="component" value="Unassembled WGS sequence"/>
</dbReference>
<dbReference type="Pfam" id="PF21076">
    <property type="entry name" value="GDH_ACT2"/>
    <property type="match status" value="1"/>
</dbReference>
<sequence length="1650" mass="187978">MSHNNEKKEQVLEQVTRIVARGEGRELGAGFVRRFFRRVPVAELEDCSVEDLAALATGFLGFARQRVGNEIRFRVYNPHSDRHGWESSHTIIEIVNDDMPFLVDSVVLALSELGISAHLIIHPVMRVVRDQGGHLMQLAEDGEGKAESGRAESMMHLQVDRQNYPEMLAKIEKRILAALGDVRRAVSDFRPMLDCAHEIARELPETHKALSEEARQEAHDFFEWLANDHFTFLGYREYVIESGEDGRVLRAVADSGLGIMHPEHREAPVRPLSELGRGSDRPTADDPIIITKTNATSSVHRGGYMDYISVLYFDDEGRVTGEKRLIGLFTSGAYIRRCQDTPLVRRKVDEVVRMSGLQAGSHAGKALMHILETLPRDELFQASSEELLEMAMGILDLQERSQTRLFIRRERFGRFFSCLVFIPRDRFNTENREKIQNILKRALKGERLDFAVQVGESKLARVHLVVRPKGDATVNFDIEAIEDKIKQSIRSWEDELTEILVREHGEEHGLELARRFGRAFPVSYADDVSPHVASYDVVNVSRLRDLDDLRMSLYKPRRRGTGLLRFKIFKHSDPMPLSDVLPMLENLGMRIVSERPYELTVSDGHRVWIQDFDMRPPNDAEINLDRVRDKFQDAFEQIWRRRCENDGFNRLVMLAGLDWRQVNLLRACCKYLLQTGMPFSQNYMEQTLAAWPLVARLLVEYFEMRFDPARRDEGRKHRSSARKLLEAQCHELRETFNDDVLCEYLDEVCQSRESEPSEGTEFHLRKTILRALDSVSSADQDRILRGFCDLIRAILRTNAFQRDPRGEYHDYLSIKLDSARVPDLPQPRPYREIWVYSPRVEGVHLRGGQVARGGLRWSDRREDFRTEVLGLMRAQNVKNTMIVPVGAKGGFVAKQLPEGGDRDAMMAEVVYCYRSFINGMLDITDNLEGDDLVPPREVVRHDDDDPYLVVAADKGTATFSDIANAISAEHGFWLGDAFASGGSNGYDHKKMGITAKGAWESVKRHFRELGLDTQSEDFTVVGVGDMGGDVFGNGMLLSKHIRLKAAFNHMHIFLDPDPDAARSFEERKRLFETAGTTWADYDEALISRGGGVFSRQAKTIELSDEVREWLAVEDQSLAPHELIKALLKAPVDLLWNGGIGTYVKGAAEAHSDVGDLANNLVRVNGQELGARVVGEGGNLGLTQRGRIEYAMQGGRLNTDFIDNSAGVDCSDHEVNIKILLNEAVERDMIQLDERNELLADMSDEVSNLVLRSNYLQNQALSMMESITSDRLGAEAHFIAVLEHQGVIDRDLEQLPDDEELRERVARGQGLTRPELSLLLSYSKITVYQDLLASDVPEDPYLSAELKDYFPTPLRDRFSDLMPEHRLWREIIATRVTNSIVNRMGAPFVMRIREDTGASSAMVAKAYTVAREIFAARDFWQKIESLDNKVPASVQLDAQLEMWNLLRQVTRRLITLPGGYSIDISSKVERFAPGIERYRKALPDMLHGELKQALDQRQAELVEAGFSEEVACEVAGLRFVFSALDIVDEARMQELEVEDVARIYFRLFDHLCLKWLRTQIEELPVERQWHAHARGHLRDDLYRYHRELTRRIMTEAGDETEPVKAWMRRHHEAVDRISLMLEEMRNTASRDYAVLQVAVNGLGQLLHATSD</sequence>
<feature type="domain" description="NAD-glutamate dehydrogenase catalytic" evidence="2">
    <location>
        <begin position="768"/>
        <end position="1262"/>
    </location>
</feature>
<protein>
    <submittedName>
        <fullName evidence="7">NAD-glutamate dehydrogenase</fullName>
    </submittedName>
</protein>
<dbReference type="InterPro" id="IPR028971">
    <property type="entry name" value="NAD-GDH_cat"/>
</dbReference>
<dbReference type="InterPro" id="IPR007780">
    <property type="entry name" value="NAD_Glu_DH_bac"/>
</dbReference>
<feature type="domain" description="NAD-glutamate dehydrogenase ACT3" evidence="6">
    <location>
        <begin position="548"/>
        <end position="626"/>
    </location>
</feature>
<dbReference type="SUPFAM" id="SSF53223">
    <property type="entry name" value="Aminoacid dehydrogenase-like, N-terminal domain"/>
    <property type="match status" value="1"/>
</dbReference>
<organism evidence="7 8">
    <name type="scientific">Wenzhouxiangella sediminis</name>
    <dbReference type="NCBI Taxonomy" id="1792836"/>
    <lineage>
        <taxon>Bacteria</taxon>
        <taxon>Pseudomonadati</taxon>
        <taxon>Pseudomonadota</taxon>
        <taxon>Gammaproteobacteria</taxon>
        <taxon>Chromatiales</taxon>
        <taxon>Wenzhouxiangellaceae</taxon>
        <taxon>Wenzhouxiangella</taxon>
    </lineage>
</organism>
<evidence type="ECO:0000313" key="7">
    <source>
        <dbReference type="EMBL" id="RFF32739.1"/>
    </source>
</evidence>
<reference evidence="7 8" key="1">
    <citation type="submission" date="2018-08" db="EMBL/GenBank/DDBJ databases">
        <title>Wenzhouxiangella salilacus sp. nov., a novel bacterium isolated from a saline lake in Xinjiang Province, China.</title>
        <authorList>
            <person name="Han S."/>
        </authorList>
    </citation>
    <scope>NUCLEOTIDE SEQUENCE [LARGE SCALE GENOMIC DNA]</scope>
    <source>
        <strain evidence="7 8">XDB06</strain>
    </source>
</reference>
<evidence type="ECO:0000256" key="1">
    <source>
        <dbReference type="ARBA" id="ARBA00023002"/>
    </source>
</evidence>
<accession>A0A3E1KD11</accession>
<comment type="caution">
    <text evidence="7">The sequence shown here is derived from an EMBL/GenBank/DDBJ whole genome shotgun (WGS) entry which is preliminary data.</text>
</comment>
<evidence type="ECO:0000259" key="5">
    <source>
        <dbReference type="Pfam" id="PF21076"/>
    </source>
</evidence>
<dbReference type="InterPro" id="IPR049056">
    <property type="entry name" value="NAD_Glu_DH_HM3"/>
</dbReference>
<evidence type="ECO:0000313" key="8">
    <source>
        <dbReference type="Proteomes" id="UP000260351"/>
    </source>
</evidence>
<dbReference type="PIRSF" id="PIRSF036761">
    <property type="entry name" value="GDH_Mll4104"/>
    <property type="match status" value="1"/>
</dbReference>
<evidence type="ECO:0000259" key="6">
    <source>
        <dbReference type="Pfam" id="PF21077"/>
    </source>
</evidence>
<dbReference type="Pfam" id="PF21078">
    <property type="entry name" value="GDH_HM3"/>
    <property type="match status" value="1"/>
</dbReference>
<gene>
    <name evidence="7" type="ORF">DZC52_01065</name>
</gene>
<dbReference type="InterPro" id="IPR049064">
    <property type="entry name" value="NAD_Glu_DH_ACT3"/>
</dbReference>
<dbReference type="Pfam" id="PF21073">
    <property type="entry name" value="GDH_HM1"/>
    <property type="match status" value="1"/>
</dbReference>
<dbReference type="GO" id="GO:0006538">
    <property type="term" value="P:L-glutamate catabolic process"/>
    <property type="evidence" value="ECO:0007669"/>
    <property type="project" value="InterPro"/>
</dbReference>
<dbReference type="SUPFAM" id="SSF51735">
    <property type="entry name" value="NAD(P)-binding Rossmann-fold domains"/>
    <property type="match status" value="1"/>
</dbReference>
<dbReference type="Pfam" id="PF05088">
    <property type="entry name" value="Bac_GDH_CD"/>
    <property type="match status" value="1"/>
</dbReference>
<dbReference type="OrthoDB" id="9758052at2"/>
<feature type="domain" description="NAD-glutamate dehydrogenase N-terminal ACT1" evidence="4">
    <location>
        <begin position="31"/>
        <end position="175"/>
    </location>
</feature>
<evidence type="ECO:0000259" key="2">
    <source>
        <dbReference type="Pfam" id="PF05088"/>
    </source>
</evidence>
<dbReference type="GO" id="GO:0004352">
    <property type="term" value="F:glutamate dehydrogenase (NAD+) activity"/>
    <property type="evidence" value="ECO:0007669"/>
    <property type="project" value="InterPro"/>
</dbReference>
<proteinExistence type="predicted"/>
<dbReference type="RefSeq" id="WP_116649268.1">
    <property type="nucleotide sequence ID" value="NZ_QUZK01000004.1"/>
</dbReference>